<evidence type="ECO:0000259" key="14">
    <source>
        <dbReference type="PROSITE" id="PS50011"/>
    </source>
</evidence>
<sequence>MARNSKKKSLESQYRVLFYLGEGTFGTVKLALHLKTEALVAVKMVEISKKTLKVILVEREILATLNHPNIIRLFQVIVTPGCVNFILEYASGGNLFDLIQEHGPLQEEEAKHIFGQLVASVKYCHNLNIVHRDIKPQNVLLDEERNVKLTDFGLAIKCSPGRLLSRNCGTKRFWAPEILLGEPYDSRKTDVWSLGVLLFFITTGDYPFAGSTLIEFEQKLTTGSCRIPPYISVKLENLIHQILTVPPEKRPSIEDIEKHPWVMKCDI</sequence>
<evidence type="ECO:0000256" key="3">
    <source>
        <dbReference type="ARBA" id="ARBA00022679"/>
    </source>
</evidence>
<feature type="binding site" evidence="11">
    <location>
        <position position="88"/>
    </location>
    <ligand>
        <name>ATP</name>
        <dbReference type="ChEBI" id="CHEBI:30616"/>
    </ligand>
</feature>
<keyword evidence="6 11" id="KW-0067">ATP-binding</keyword>
<keyword evidence="5" id="KW-0418">Kinase</keyword>
<dbReference type="CDD" id="cd14003">
    <property type="entry name" value="STKc_AMPK-like"/>
    <property type="match status" value="1"/>
</dbReference>
<evidence type="ECO:0000256" key="8">
    <source>
        <dbReference type="ARBA" id="ARBA00047899"/>
    </source>
</evidence>
<evidence type="ECO:0000256" key="5">
    <source>
        <dbReference type="ARBA" id="ARBA00022777"/>
    </source>
</evidence>
<dbReference type="InterPro" id="IPR008271">
    <property type="entry name" value="Ser/Thr_kinase_AS"/>
</dbReference>
<keyword evidence="3" id="KW-0808">Transferase</keyword>
<dbReference type="PRINTS" id="PR00109">
    <property type="entry name" value="TYRKINASE"/>
</dbReference>
<dbReference type="Proteomes" id="UP000694415">
    <property type="component" value="Unplaced"/>
</dbReference>
<evidence type="ECO:0000256" key="12">
    <source>
        <dbReference type="PROSITE-ProRule" id="PRU10141"/>
    </source>
</evidence>
<dbReference type="GO" id="GO:0005524">
    <property type="term" value="F:ATP binding"/>
    <property type="evidence" value="ECO:0007669"/>
    <property type="project" value="UniProtKB-UniRule"/>
</dbReference>
<organism evidence="15 16">
    <name type="scientific">Mus spicilegus</name>
    <name type="common">Mound-building mouse</name>
    <dbReference type="NCBI Taxonomy" id="10103"/>
    <lineage>
        <taxon>Eukaryota</taxon>
        <taxon>Metazoa</taxon>
        <taxon>Chordata</taxon>
        <taxon>Craniata</taxon>
        <taxon>Vertebrata</taxon>
        <taxon>Euteleostomi</taxon>
        <taxon>Mammalia</taxon>
        <taxon>Eutheria</taxon>
        <taxon>Euarchontoglires</taxon>
        <taxon>Glires</taxon>
        <taxon>Rodentia</taxon>
        <taxon>Myomorpha</taxon>
        <taxon>Muroidea</taxon>
        <taxon>Muridae</taxon>
        <taxon>Murinae</taxon>
        <taxon>Mus</taxon>
        <taxon>Mus</taxon>
    </lineage>
</organism>
<evidence type="ECO:0000313" key="16">
    <source>
        <dbReference type="Proteomes" id="UP000694415"/>
    </source>
</evidence>
<dbReference type="GO" id="GO:0035556">
    <property type="term" value="P:intracellular signal transduction"/>
    <property type="evidence" value="ECO:0007669"/>
    <property type="project" value="TreeGrafter"/>
</dbReference>
<dbReference type="PROSITE" id="PS00107">
    <property type="entry name" value="PROTEIN_KINASE_ATP"/>
    <property type="match status" value="1"/>
</dbReference>
<keyword evidence="16" id="KW-1185">Reference proteome</keyword>
<feature type="binding site" evidence="11 12">
    <location>
        <position position="43"/>
    </location>
    <ligand>
        <name>ATP</name>
        <dbReference type="ChEBI" id="CHEBI:30616"/>
    </ligand>
</feature>
<feature type="binding site" evidence="11">
    <location>
        <begin position="20"/>
        <end position="28"/>
    </location>
    <ligand>
        <name>ATP</name>
        <dbReference type="ChEBI" id="CHEBI:30616"/>
    </ligand>
</feature>
<feature type="active site" description="Proton acceptor" evidence="10">
    <location>
        <position position="133"/>
    </location>
</feature>
<dbReference type="Gene3D" id="1.10.510.10">
    <property type="entry name" value="Transferase(Phosphotransferase) domain 1"/>
    <property type="match status" value="1"/>
</dbReference>
<dbReference type="PROSITE" id="PS50011">
    <property type="entry name" value="PROTEIN_KINASE_DOM"/>
    <property type="match status" value="1"/>
</dbReference>
<dbReference type="GO" id="GO:0043066">
    <property type="term" value="P:negative regulation of apoptotic process"/>
    <property type="evidence" value="ECO:0007669"/>
    <property type="project" value="InterPro"/>
</dbReference>
<dbReference type="GO" id="GO:0050321">
    <property type="term" value="F:tau-protein kinase activity"/>
    <property type="evidence" value="ECO:0007669"/>
    <property type="project" value="TreeGrafter"/>
</dbReference>
<comment type="similarity">
    <text evidence="7">Belongs to the protein kinase superfamily. CAMK Ser/Thr protein kinase family. Smok subfamily.</text>
</comment>
<protein>
    <recommendedName>
        <fullName evidence="1">non-specific serine/threonine protein kinase</fullName>
        <ecNumber evidence="1">2.7.11.1</ecNumber>
    </recommendedName>
</protein>
<dbReference type="GO" id="GO:0005737">
    <property type="term" value="C:cytoplasm"/>
    <property type="evidence" value="ECO:0007669"/>
    <property type="project" value="TreeGrafter"/>
</dbReference>
<evidence type="ECO:0000256" key="9">
    <source>
        <dbReference type="ARBA" id="ARBA00048679"/>
    </source>
</evidence>
<dbReference type="InterPro" id="IPR017348">
    <property type="entry name" value="PIM1/2/3"/>
</dbReference>
<feature type="domain" description="Protein kinase" evidence="14">
    <location>
        <begin position="14"/>
        <end position="262"/>
    </location>
</feature>
<keyword evidence="4 12" id="KW-0547">Nucleotide-binding</keyword>
<name>A0A8C6GNH4_MUSSI</name>
<evidence type="ECO:0000256" key="7">
    <source>
        <dbReference type="ARBA" id="ARBA00038181"/>
    </source>
</evidence>
<dbReference type="Pfam" id="PF00069">
    <property type="entry name" value="Pkinase"/>
    <property type="match status" value="1"/>
</dbReference>
<dbReference type="FunFam" id="3.30.200.20:FF:000042">
    <property type="entry name" value="Aurora kinase A"/>
    <property type="match status" value="1"/>
</dbReference>
<dbReference type="PANTHER" id="PTHR24346:SF56">
    <property type="entry name" value="SERINE_THREONINE-PROTEIN KINASE MARK2"/>
    <property type="match status" value="1"/>
</dbReference>
<evidence type="ECO:0000256" key="1">
    <source>
        <dbReference type="ARBA" id="ARBA00012513"/>
    </source>
</evidence>
<dbReference type="SUPFAM" id="SSF56112">
    <property type="entry name" value="Protein kinase-like (PK-like)"/>
    <property type="match status" value="1"/>
</dbReference>
<proteinExistence type="inferred from homology"/>
<comment type="catalytic activity">
    <reaction evidence="9">
        <text>L-seryl-[protein] + ATP = O-phospho-L-seryl-[protein] + ADP + H(+)</text>
        <dbReference type="Rhea" id="RHEA:17989"/>
        <dbReference type="Rhea" id="RHEA-COMP:9863"/>
        <dbReference type="Rhea" id="RHEA-COMP:11604"/>
        <dbReference type="ChEBI" id="CHEBI:15378"/>
        <dbReference type="ChEBI" id="CHEBI:29999"/>
        <dbReference type="ChEBI" id="CHEBI:30616"/>
        <dbReference type="ChEBI" id="CHEBI:83421"/>
        <dbReference type="ChEBI" id="CHEBI:456216"/>
        <dbReference type="EC" id="2.7.11.1"/>
    </reaction>
</comment>
<evidence type="ECO:0000256" key="11">
    <source>
        <dbReference type="PIRSR" id="PIRSR037993-2"/>
    </source>
</evidence>
<dbReference type="PROSITE" id="PS00108">
    <property type="entry name" value="PROTEIN_KINASE_ST"/>
    <property type="match status" value="1"/>
</dbReference>
<dbReference type="SMART" id="SM00220">
    <property type="entry name" value="S_TKc"/>
    <property type="match status" value="1"/>
</dbReference>
<reference evidence="15" key="2">
    <citation type="submission" date="2025-09" db="UniProtKB">
        <authorList>
            <consortium name="Ensembl"/>
        </authorList>
    </citation>
    <scope>IDENTIFICATION</scope>
</reference>
<evidence type="ECO:0000256" key="6">
    <source>
        <dbReference type="ARBA" id="ARBA00022840"/>
    </source>
</evidence>
<dbReference type="PIRSF" id="PIRSF037993">
    <property type="entry name" value="STPK_Pim-1"/>
    <property type="match status" value="1"/>
</dbReference>
<dbReference type="Ensembl" id="ENSMSIT00000011725.1">
    <property type="protein sequence ID" value="ENSMSIP00000009208.1"/>
    <property type="gene ID" value="ENSMSIG00000008160.1"/>
</dbReference>
<evidence type="ECO:0000256" key="13">
    <source>
        <dbReference type="RuleBase" id="RU000304"/>
    </source>
</evidence>
<accession>A0A8C6GNH4</accession>
<keyword evidence="2 13" id="KW-0723">Serine/threonine-protein kinase</keyword>
<dbReference type="InterPro" id="IPR001245">
    <property type="entry name" value="Ser-Thr/Tyr_kinase_cat_dom"/>
</dbReference>
<dbReference type="InterPro" id="IPR011009">
    <property type="entry name" value="Kinase-like_dom_sf"/>
</dbReference>
<evidence type="ECO:0000256" key="10">
    <source>
        <dbReference type="PIRSR" id="PIRSR037993-1"/>
    </source>
</evidence>
<evidence type="ECO:0000256" key="4">
    <source>
        <dbReference type="ARBA" id="ARBA00022741"/>
    </source>
</evidence>
<evidence type="ECO:0000256" key="2">
    <source>
        <dbReference type="ARBA" id="ARBA00022527"/>
    </source>
</evidence>
<dbReference type="GeneTree" id="ENSGT00940000166239"/>
<dbReference type="FunFam" id="1.10.510.10:FF:000002">
    <property type="entry name" value="Non-specific serine/threonine protein kinase"/>
    <property type="match status" value="1"/>
</dbReference>
<dbReference type="AlphaFoldDB" id="A0A8C6GNH4"/>
<dbReference type="InterPro" id="IPR017441">
    <property type="entry name" value="Protein_kinase_ATP_BS"/>
</dbReference>
<dbReference type="InterPro" id="IPR000719">
    <property type="entry name" value="Prot_kinase_dom"/>
</dbReference>
<dbReference type="PANTHER" id="PTHR24346">
    <property type="entry name" value="MAP/MICROTUBULE AFFINITY-REGULATING KINASE"/>
    <property type="match status" value="1"/>
</dbReference>
<evidence type="ECO:0000313" key="15">
    <source>
        <dbReference type="Ensembl" id="ENSMSIP00000009208.1"/>
    </source>
</evidence>
<dbReference type="GO" id="GO:0000226">
    <property type="term" value="P:microtubule cytoskeleton organization"/>
    <property type="evidence" value="ECO:0007669"/>
    <property type="project" value="TreeGrafter"/>
</dbReference>
<comment type="catalytic activity">
    <reaction evidence="8">
        <text>L-threonyl-[protein] + ATP = O-phospho-L-threonyl-[protein] + ADP + H(+)</text>
        <dbReference type="Rhea" id="RHEA:46608"/>
        <dbReference type="Rhea" id="RHEA-COMP:11060"/>
        <dbReference type="Rhea" id="RHEA-COMP:11605"/>
        <dbReference type="ChEBI" id="CHEBI:15378"/>
        <dbReference type="ChEBI" id="CHEBI:30013"/>
        <dbReference type="ChEBI" id="CHEBI:30616"/>
        <dbReference type="ChEBI" id="CHEBI:61977"/>
        <dbReference type="ChEBI" id="CHEBI:456216"/>
        <dbReference type="EC" id="2.7.11.1"/>
    </reaction>
</comment>
<reference evidence="15" key="1">
    <citation type="submission" date="2025-08" db="UniProtKB">
        <authorList>
            <consortium name="Ensembl"/>
        </authorList>
    </citation>
    <scope>IDENTIFICATION</scope>
</reference>
<dbReference type="EC" id="2.7.11.1" evidence="1"/>